<evidence type="ECO:0000313" key="2">
    <source>
        <dbReference type="Proteomes" id="UP000316628"/>
    </source>
</evidence>
<keyword evidence="2" id="KW-1185">Reference proteome</keyword>
<proteinExistence type="predicted"/>
<protein>
    <submittedName>
        <fullName evidence="1">Uncharacterized protein</fullName>
    </submittedName>
</protein>
<accession>A0A543JKA8</accession>
<reference evidence="1 2" key="1">
    <citation type="submission" date="2019-06" db="EMBL/GenBank/DDBJ databases">
        <title>Sequencing the genomes of 1000 actinobacteria strains.</title>
        <authorList>
            <person name="Klenk H.-P."/>
        </authorList>
    </citation>
    <scope>NUCLEOTIDE SEQUENCE [LARGE SCALE GENOMIC DNA]</scope>
    <source>
        <strain evidence="1 2">DSM 45456</strain>
    </source>
</reference>
<evidence type="ECO:0000313" key="1">
    <source>
        <dbReference type="EMBL" id="TQM83266.1"/>
    </source>
</evidence>
<sequence>MPFTVRLKNDVFTKAVKLAGFPSDYSLSKKMEINRSTVARVLSGELNPGPVFIAGALKALTPMQFDDLFEVVRSNQNLGVDDDAKRAAHGSRPAA</sequence>
<name>A0A543JKA8_9PSEU</name>
<organism evidence="1 2">
    <name type="scientific">Saccharothrix saharensis</name>
    <dbReference type="NCBI Taxonomy" id="571190"/>
    <lineage>
        <taxon>Bacteria</taxon>
        <taxon>Bacillati</taxon>
        <taxon>Actinomycetota</taxon>
        <taxon>Actinomycetes</taxon>
        <taxon>Pseudonocardiales</taxon>
        <taxon>Pseudonocardiaceae</taxon>
        <taxon>Saccharothrix</taxon>
    </lineage>
</organism>
<comment type="caution">
    <text evidence="1">The sequence shown here is derived from an EMBL/GenBank/DDBJ whole genome shotgun (WGS) entry which is preliminary data.</text>
</comment>
<dbReference type="Proteomes" id="UP000316628">
    <property type="component" value="Unassembled WGS sequence"/>
</dbReference>
<dbReference type="AlphaFoldDB" id="A0A543JKA8"/>
<gene>
    <name evidence="1" type="ORF">FHX81_5684</name>
</gene>
<dbReference type="OrthoDB" id="3694075at2"/>
<dbReference type="RefSeq" id="WP_141981043.1">
    <property type="nucleotide sequence ID" value="NZ_VFPP01000001.1"/>
</dbReference>
<dbReference type="EMBL" id="VFPP01000001">
    <property type="protein sequence ID" value="TQM83266.1"/>
    <property type="molecule type" value="Genomic_DNA"/>
</dbReference>